<dbReference type="AlphaFoldDB" id="A0A1F7VDJ0"/>
<reference evidence="1 2" key="1">
    <citation type="journal article" date="2016" name="Nat. Commun.">
        <title>Thousands of microbial genomes shed light on interconnected biogeochemical processes in an aquifer system.</title>
        <authorList>
            <person name="Anantharaman K."/>
            <person name="Brown C.T."/>
            <person name="Hug L.A."/>
            <person name="Sharon I."/>
            <person name="Castelle C.J."/>
            <person name="Probst A.J."/>
            <person name="Thomas B.C."/>
            <person name="Singh A."/>
            <person name="Wilkins M.J."/>
            <person name="Karaoz U."/>
            <person name="Brodie E.L."/>
            <person name="Williams K.H."/>
            <person name="Hubbard S.S."/>
            <person name="Banfield J.F."/>
        </authorList>
    </citation>
    <scope>NUCLEOTIDE SEQUENCE [LARGE SCALE GENOMIC DNA]</scope>
</reference>
<comment type="caution">
    <text evidence="1">The sequence shown here is derived from an EMBL/GenBank/DDBJ whole genome shotgun (WGS) entry which is preliminary data.</text>
</comment>
<proteinExistence type="predicted"/>
<sequence length="69" mass="7741">MQIQFRLINGHIVRASFENKPELAGFGDTEGQAIAALLKKEKARNLELQALYFLLRSLLGSHQDGFLVN</sequence>
<accession>A0A1F7VDJ0</accession>
<evidence type="ECO:0000313" key="1">
    <source>
        <dbReference type="EMBL" id="OGL88198.1"/>
    </source>
</evidence>
<organism evidence="1 2">
    <name type="scientific">Candidatus Uhrbacteria bacterium RIFCSPLOWO2_02_FULL_48_18</name>
    <dbReference type="NCBI Taxonomy" id="1802408"/>
    <lineage>
        <taxon>Bacteria</taxon>
        <taxon>Candidatus Uhriibacteriota</taxon>
    </lineage>
</organism>
<gene>
    <name evidence="1" type="ORF">A3I41_00520</name>
</gene>
<name>A0A1F7VDJ0_9BACT</name>
<evidence type="ECO:0000313" key="2">
    <source>
        <dbReference type="Proteomes" id="UP000176593"/>
    </source>
</evidence>
<dbReference type="EMBL" id="MGEQ01000001">
    <property type="protein sequence ID" value="OGL88198.1"/>
    <property type="molecule type" value="Genomic_DNA"/>
</dbReference>
<protein>
    <submittedName>
        <fullName evidence="1">Uncharacterized protein</fullName>
    </submittedName>
</protein>
<dbReference type="Proteomes" id="UP000176593">
    <property type="component" value="Unassembled WGS sequence"/>
</dbReference>